<feature type="transmembrane region" description="Helical" evidence="1">
    <location>
        <begin position="163"/>
        <end position="184"/>
    </location>
</feature>
<keyword evidence="1" id="KW-0472">Membrane</keyword>
<dbReference type="EMBL" id="JAFBEC010000024">
    <property type="protein sequence ID" value="MBM7635090.1"/>
    <property type="molecule type" value="Genomic_DNA"/>
</dbReference>
<feature type="transmembrane region" description="Helical" evidence="1">
    <location>
        <begin position="30"/>
        <end position="53"/>
    </location>
</feature>
<feature type="transmembrane region" description="Helical" evidence="1">
    <location>
        <begin position="196"/>
        <end position="218"/>
    </location>
</feature>
<sequence>MIHHVKFLRGLFDTKRHFSTLKESEATKGLAWRLIVSALLVGVLTFLSQWFIREDLIQTFVAEGAGMIGYDEASMLVTVVTALSGVFAIGMAILAVLLLALVFWIFYKDVGFKRLFIIFSYFLPIYIVTLLLDLPYYITFGLEHQYSVTSFGYLAHLAFDESFLSFFFGQFNLLIIGCFIVQIFALKVNTAKSTRYIVLTTTLIYLVVMTLIALYTYFSMMQGVQ</sequence>
<evidence type="ECO:0000313" key="3">
    <source>
        <dbReference type="Proteomes" id="UP000741863"/>
    </source>
</evidence>
<reference evidence="2 3" key="1">
    <citation type="submission" date="2021-01" db="EMBL/GenBank/DDBJ databases">
        <title>Genomic Encyclopedia of Type Strains, Phase IV (KMG-IV): sequencing the most valuable type-strain genomes for metagenomic binning, comparative biology and taxonomic classification.</title>
        <authorList>
            <person name="Goeker M."/>
        </authorList>
    </citation>
    <scope>NUCLEOTIDE SEQUENCE [LARGE SCALE GENOMIC DNA]</scope>
    <source>
        <strain evidence="2 3">DSM 25540</strain>
    </source>
</reference>
<name>A0ABS2PI24_9BACL</name>
<accession>A0ABS2PI24</accession>
<proteinExistence type="predicted"/>
<keyword evidence="1" id="KW-0812">Transmembrane</keyword>
<comment type="caution">
    <text evidence="2">The sequence shown here is derived from an EMBL/GenBank/DDBJ whole genome shotgun (WGS) entry which is preliminary data.</text>
</comment>
<dbReference type="RefSeq" id="WP_204699814.1">
    <property type="nucleotide sequence ID" value="NZ_JAFBEC010000024.1"/>
</dbReference>
<keyword evidence="3" id="KW-1185">Reference proteome</keyword>
<dbReference type="Proteomes" id="UP000741863">
    <property type="component" value="Unassembled WGS sequence"/>
</dbReference>
<feature type="transmembrane region" description="Helical" evidence="1">
    <location>
        <begin position="118"/>
        <end position="138"/>
    </location>
</feature>
<gene>
    <name evidence="2" type="ORF">JOD17_004233</name>
</gene>
<organism evidence="2 3">
    <name type="scientific">Geomicrobium sediminis</name>
    <dbReference type="NCBI Taxonomy" id="1347788"/>
    <lineage>
        <taxon>Bacteria</taxon>
        <taxon>Bacillati</taxon>
        <taxon>Bacillota</taxon>
        <taxon>Bacilli</taxon>
        <taxon>Bacillales</taxon>
        <taxon>Geomicrobium</taxon>
    </lineage>
</organism>
<protein>
    <submittedName>
        <fullName evidence="2">Tetrahydromethanopterin S-methyltransferase subunit F</fullName>
    </submittedName>
</protein>
<keyword evidence="1" id="KW-1133">Transmembrane helix</keyword>
<feature type="transmembrane region" description="Helical" evidence="1">
    <location>
        <begin position="73"/>
        <end position="106"/>
    </location>
</feature>
<evidence type="ECO:0000256" key="1">
    <source>
        <dbReference type="SAM" id="Phobius"/>
    </source>
</evidence>
<evidence type="ECO:0000313" key="2">
    <source>
        <dbReference type="EMBL" id="MBM7635090.1"/>
    </source>
</evidence>